<comment type="caution">
    <text evidence="1">The sequence shown here is derived from an EMBL/GenBank/DDBJ whole genome shotgun (WGS) entry which is preliminary data.</text>
</comment>
<gene>
    <name evidence="1" type="ORF">L1987_22532</name>
</gene>
<organism evidence="1 2">
    <name type="scientific">Smallanthus sonchifolius</name>
    <dbReference type="NCBI Taxonomy" id="185202"/>
    <lineage>
        <taxon>Eukaryota</taxon>
        <taxon>Viridiplantae</taxon>
        <taxon>Streptophyta</taxon>
        <taxon>Embryophyta</taxon>
        <taxon>Tracheophyta</taxon>
        <taxon>Spermatophyta</taxon>
        <taxon>Magnoliopsida</taxon>
        <taxon>eudicotyledons</taxon>
        <taxon>Gunneridae</taxon>
        <taxon>Pentapetalae</taxon>
        <taxon>asterids</taxon>
        <taxon>campanulids</taxon>
        <taxon>Asterales</taxon>
        <taxon>Asteraceae</taxon>
        <taxon>Asteroideae</taxon>
        <taxon>Heliantheae alliance</taxon>
        <taxon>Millerieae</taxon>
        <taxon>Smallanthus</taxon>
    </lineage>
</organism>
<reference evidence="1 2" key="2">
    <citation type="journal article" date="2022" name="Mol. Ecol. Resour.">
        <title>The genomes of chicory, endive, great burdock and yacon provide insights into Asteraceae paleo-polyploidization history and plant inulin production.</title>
        <authorList>
            <person name="Fan W."/>
            <person name="Wang S."/>
            <person name="Wang H."/>
            <person name="Wang A."/>
            <person name="Jiang F."/>
            <person name="Liu H."/>
            <person name="Zhao H."/>
            <person name="Xu D."/>
            <person name="Zhang Y."/>
        </authorList>
    </citation>
    <scope>NUCLEOTIDE SEQUENCE [LARGE SCALE GENOMIC DNA]</scope>
    <source>
        <strain evidence="2">cv. Yunnan</strain>
        <tissue evidence="1">Leaves</tissue>
    </source>
</reference>
<name>A0ACB9IGL7_9ASTR</name>
<evidence type="ECO:0000313" key="2">
    <source>
        <dbReference type="Proteomes" id="UP001056120"/>
    </source>
</evidence>
<evidence type="ECO:0000313" key="1">
    <source>
        <dbReference type="EMBL" id="KAI3806621.1"/>
    </source>
</evidence>
<dbReference type="EMBL" id="CM042025">
    <property type="protein sequence ID" value="KAI3806621.1"/>
    <property type="molecule type" value="Genomic_DNA"/>
</dbReference>
<proteinExistence type="predicted"/>
<sequence length="218" mass="24281">MENSKGLVVAGHFTQLTVPTTMLGEAEQEKTAKPMQKRKRVPSEFTAPATVLVWQNTDALHSYNQTRRRSSILAAKAYQKSNSASSFIIGDPSSKTTAPSQSFGQTSQHASVRLSTVYQKSQSASSFINARHSSTTPMLPDQLQQLLAVAIISLKWDEVEKVRLLMMEKMNKVEGLTTRECDKAVCKLAQNEELMVIFYKVDKERQLGWVKNILGDTA</sequence>
<accession>A0ACB9IGL7</accession>
<dbReference type="Proteomes" id="UP001056120">
    <property type="component" value="Linkage Group LG08"/>
</dbReference>
<protein>
    <submittedName>
        <fullName evidence="1">Uncharacterized protein</fullName>
    </submittedName>
</protein>
<keyword evidence="2" id="KW-1185">Reference proteome</keyword>
<reference evidence="2" key="1">
    <citation type="journal article" date="2022" name="Mol. Ecol. Resour.">
        <title>The genomes of chicory, endive, great burdock and yacon provide insights into Asteraceae palaeo-polyploidization history and plant inulin production.</title>
        <authorList>
            <person name="Fan W."/>
            <person name="Wang S."/>
            <person name="Wang H."/>
            <person name="Wang A."/>
            <person name="Jiang F."/>
            <person name="Liu H."/>
            <person name="Zhao H."/>
            <person name="Xu D."/>
            <person name="Zhang Y."/>
        </authorList>
    </citation>
    <scope>NUCLEOTIDE SEQUENCE [LARGE SCALE GENOMIC DNA]</scope>
    <source>
        <strain evidence="2">cv. Yunnan</strain>
    </source>
</reference>